<keyword evidence="1" id="KW-0973">c-di-GMP</keyword>
<keyword evidence="2" id="KW-0547">Nucleotide-binding</keyword>
<dbReference type="KEGG" id="ttc:FOKN1_0745"/>
<evidence type="ECO:0000256" key="3">
    <source>
        <dbReference type="ARBA" id="ARBA00023143"/>
    </source>
</evidence>
<dbReference type="Pfam" id="PF07238">
    <property type="entry name" value="PilZ"/>
    <property type="match status" value="1"/>
</dbReference>
<keyword evidence="3" id="KW-0975">Bacterial flagellum</keyword>
<dbReference type="EMBL" id="AP018052">
    <property type="protein sequence ID" value="BAZ93147.1"/>
    <property type="molecule type" value="Genomic_DNA"/>
</dbReference>
<evidence type="ECO:0000256" key="1">
    <source>
        <dbReference type="ARBA" id="ARBA00022636"/>
    </source>
</evidence>
<keyword evidence="7" id="KW-1185">Reference proteome</keyword>
<dbReference type="Pfam" id="PF12945">
    <property type="entry name" value="PilZNR"/>
    <property type="match status" value="1"/>
</dbReference>
<accession>A0A1Z4VNG9</accession>
<dbReference type="Gene3D" id="2.40.10.220">
    <property type="entry name" value="predicted glycosyltransferase like domains"/>
    <property type="match status" value="1"/>
</dbReference>
<dbReference type="AlphaFoldDB" id="A0A1Z4VNG9"/>
<feature type="domain" description="Type III secretion system flagellar brake protein YcgR PilZN" evidence="5">
    <location>
        <begin position="12"/>
        <end position="93"/>
    </location>
</feature>
<name>A0A1Z4VNG9_9GAMM</name>
<dbReference type="InterPro" id="IPR012349">
    <property type="entry name" value="Split_barrel_FMN-bd"/>
</dbReference>
<gene>
    <name evidence="6" type="ORF">FOKN1_0745</name>
</gene>
<evidence type="ECO:0000259" key="4">
    <source>
        <dbReference type="Pfam" id="PF07238"/>
    </source>
</evidence>
<dbReference type="Gene3D" id="2.30.110.10">
    <property type="entry name" value="Electron Transport, Fmn-binding Protein, Chain A"/>
    <property type="match status" value="1"/>
</dbReference>
<dbReference type="InterPro" id="IPR009875">
    <property type="entry name" value="PilZ_domain"/>
</dbReference>
<evidence type="ECO:0000256" key="2">
    <source>
        <dbReference type="ARBA" id="ARBA00022741"/>
    </source>
</evidence>
<dbReference type="SUPFAM" id="SSF141371">
    <property type="entry name" value="PilZ domain-like"/>
    <property type="match status" value="2"/>
</dbReference>
<feature type="domain" description="PilZ" evidence="4">
    <location>
        <begin position="102"/>
        <end position="210"/>
    </location>
</feature>
<reference evidence="6 7" key="1">
    <citation type="submission" date="2017-05" db="EMBL/GenBank/DDBJ databases">
        <title>Thiocyanate degradation by Thiohalobacter thiocyanaticus FOKN1.</title>
        <authorList>
            <person name="Oshiki M."/>
            <person name="Fukushima T."/>
            <person name="Kawano S."/>
            <person name="Nakagawa J."/>
        </authorList>
    </citation>
    <scope>NUCLEOTIDE SEQUENCE [LARGE SCALE GENOMIC DNA]</scope>
    <source>
        <strain evidence="6 7">FOKN1</strain>
    </source>
</reference>
<proteinExistence type="predicted"/>
<evidence type="ECO:0008006" key="8">
    <source>
        <dbReference type="Google" id="ProtNLM"/>
    </source>
</evidence>
<sequence length="222" mass="24566">MMMASHPFNLVVGSRLQLEAENDDCSRPVTLLGYREPHSVMLSWPEQDGTCLALAADEPVLIRFEAGDSLYQFQSRILRTCTDPYPYLHIAFPEGVHSVQGRRASRIPVNDMAMMLVMEEQGQKLSVALADISMTGARLVAGTRLGEVGERFSIEIPSMSGDGGRRLVLPCEVRYVREEMSSNAGKRVYHHGVEFAGLNHQALAFIEQYIGNKVVERRGAGG</sequence>
<evidence type="ECO:0000259" key="5">
    <source>
        <dbReference type="Pfam" id="PF12945"/>
    </source>
</evidence>
<dbReference type="InterPro" id="IPR009926">
    <property type="entry name" value="T3SS_YcgR_PilZN"/>
</dbReference>
<protein>
    <recommendedName>
        <fullName evidence="8">Flagellar brake protein</fullName>
    </recommendedName>
</protein>
<dbReference type="RefSeq" id="WP_172844243.1">
    <property type="nucleotide sequence ID" value="NZ_AP018052.1"/>
</dbReference>
<organism evidence="6 7">
    <name type="scientific">Thiohalobacter thiocyanaticus</name>
    <dbReference type="NCBI Taxonomy" id="585455"/>
    <lineage>
        <taxon>Bacteria</taxon>
        <taxon>Pseudomonadati</taxon>
        <taxon>Pseudomonadota</taxon>
        <taxon>Gammaproteobacteria</taxon>
        <taxon>Thiohalobacterales</taxon>
        <taxon>Thiohalobacteraceae</taxon>
        <taxon>Thiohalobacter</taxon>
    </lineage>
</organism>
<dbReference type="Proteomes" id="UP000218765">
    <property type="component" value="Chromosome"/>
</dbReference>
<dbReference type="GO" id="GO:0035438">
    <property type="term" value="F:cyclic-di-GMP binding"/>
    <property type="evidence" value="ECO:0007669"/>
    <property type="project" value="InterPro"/>
</dbReference>
<evidence type="ECO:0000313" key="6">
    <source>
        <dbReference type="EMBL" id="BAZ93147.1"/>
    </source>
</evidence>
<evidence type="ECO:0000313" key="7">
    <source>
        <dbReference type="Proteomes" id="UP000218765"/>
    </source>
</evidence>